<dbReference type="SUPFAM" id="SSF53822">
    <property type="entry name" value="Periplasmic binding protein-like I"/>
    <property type="match status" value="1"/>
</dbReference>
<dbReference type="CDD" id="cd01392">
    <property type="entry name" value="HTH_LacI"/>
    <property type="match status" value="1"/>
</dbReference>
<dbReference type="PANTHER" id="PTHR30146:SF148">
    <property type="entry name" value="HTH-TYPE TRANSCRIPTIONAL REPRESSOR PURR-RELATED"/>
    <property type="match status" value="1"/>
</dbReference>
<dbReference type="Proteomes" id="UP000321720">
    <property type="component" value="Unassembled WGS sequence"/>
</dbReference>
<dbReference type="SUPFAM" id="SSF47413">
    <property type="entry name" value="lambda repressor-like DNA-binding domains"/>
    <property type="match status" value="1"/>
</dbReference>
<evidence type="ECO:0000256" key="1">
    <source>
        <dbReference type="ARBA" id="ARBA00022491"/>
    </source>
</evidence>
<evidence type="ECO:0000256" key="2">
    <source>
        <dbReference type="ARBA" id="ARBA00023015"/>
    </source>
</evidence>
<dbReference type="EMBL" id="BJWG01000003">
    <property type="protein sequence ID" value="GEL94438.1"/>
    <property type="molecule type" value="Genomic_DNA"/>
</dbReference>
<dbReference type="SMART" id="SM00354">
    <property type="entry name" value="HTH_LACI"/>
    <property type="match status" value="1"/>
</dbReference>
<evidence type="ECO:0000313" key="6">
    <source>
        <dbReference type="EMBL" id="GEL94438.1"/>
    </source>
</evidence>
<dbReference type="InterPro" id="IPR028082">
    <property type="entry name" value="Peripla_BP_I"/>
</dbReference>
<evidence type="ECO:0000256" key="4">
    <source>
        <dbReference type="ARBA" id="ARBA00023163"/>
    </source>
</evidence>
<keyword evidence="4" id="KW-0804">Transcription</keyword>
<dbReference type="PROSITE" id="PS50932">
    <property type="entry name" value="HTH_LACI_2"/>
    <property type="match status" value="1"/>
</dbReference>
<dbReference type="GO" id="GO:0003700">
    <property type="term" value="F:DNA-binding transcription factor activity"/>
    <property type="evidence" value="ECO:0007669"/>
    <property type="project" value="TreeGrafter"/>
</dbReference>
<keyword evidence="3" id="KW-0238">DNA-binding</keyword>
<keyword evidence="1" id="KW-0678">Repressor</keyword>
<dbReference type="Gene3D" id="3.40.50.2300">
    <property type="match status" value="2"/>
</dbReference>
<proteinExistence type="predicted"/>
<dbReference type="OrthoDB" id="3227375at2"/>
<dbReference type="Gene3D" id="1.10.260.40">
    <property type="entry name" value="lambda repressor-like DNA-binding domains"/>
    <property type="match status" value="1"/>
</dbReference>
<dbReference type="AlphaFoldDB" id="A0A511J8W7"/>
<dbReference type="InterPro" id="IPR046335">
    <property type="entry name" value="LacI/GalR-like_sensor"/>
</dbReference>
<reference evidence="6 7" key="1">
    <citation type="submission" date="2019-07" db="EMBL/GenBank/DDBJ databases">
        <title>Whole genome shotgun sequence of Cellulomonas composti NBRC 100758.</title>
        <authorList>
            <person name="Hosoyama A."/>
            <person name="Uohara A."/>
            <person name="Ohji S."/>
            <person name="Ichikawa N."/>
        </authorList>
    </citation>
    <scope>NUCLEOTIDE SEQUENCE [LARGE SCALE GENOMIC DNA]</scope>
    <source>
        <strain evidence="6 7">NBRC 100758</strain>
    </source>
</reference>
<keyword evidence="2" id="KW-0805">Transcription regulation</keyword>
<dbReference type="CDD" id="cd06288">
    <property type="entry name" value="PBP1_sucrose_transcription_regulator"/>
    <property type="match status" value="1"/>
</dbReference>
<name>A0A511J8W7_9CELL</name>
<comment type="caution">
    <text evidence="6">The sequence shown here is derived from an EMBL/GenBank/DDBJ whole genome shotgun (WGS) entry which is preliminary data.</text>
</comment>
<evidence type="ECO:0000313" key="7">
    <source>
        <dbReference type="Proteomes" id="UP000321720"/>
    </source>
</evidence>
<evidence type="ECO:0000256" key="3">
    <source>
        <dbReference type="ARBA" id="ARBA00023125"/>
    </source>
</evidence>
<keyword evidence="7" id="KW-1185">Reference proteome</keyword>
<feature type="domain" description="HTH lacI-type" evidence="5">
    <location>
        <begin position="1"/>
        <end position="55"/>
    </location>
</feature>
<protein>
    <submittedName>
        <fullName evidence="6">Transcriptional regulator</fullName>
    </submittedName>
</protein>
<organism evidence="6 7">
    <name type="scientific">Cellulomonas composti</name>
    <dbReference type="NCBI Taxonomy" id="266130"/>
    <lineage>
        <taxon>Bacteria</taxon>
        <taxon>Bacillati</taxon>
        <taxon>Actinomycetota</taxon>
        <taxon>Actinomycetes</taxon>
        <taxon>Micrococcales</taxon>
        <taxon>Cellulomonadaceae</taxon>
        <taxon>Cellulomonas</taxon>
    </lineage>
</organism>
<dbReference type="InterPro" id="IPR000843">
    <property type="entry name" value="HTH_LacI"/>
</dbReference>
<accession>A0A511J8W7</accession>
<gene>
    <name evidence="6" type="ORF">CCO02nite_10960</name>
</gene>
<sequence>MWDVAHAAGVSQATVSLVLRGQGGTRVSAQTAQRVRDTAKAIGYRGNATARALRDGVAEMVGFIGDQVASAPFAGRIVEGAQDRAWQDDQLLLVANTGGSDEIERAAVAQMLSHQVRRVVYASMYNRPVDVPAELREIEIVVLNAIDPTGEVWSVSPDEVAGGRDAVTHLVEHGHRRIAMINIETLESGLPAALGRHEGYRLALADAGIAYDESVVRFGGGGTPHGYALTHELMALPAPPTAIFCANDRTAWGAYQALAELGLRVPEDVSVVGFDNQDVLAPFMRPALTTMNLPFREMGWTATDLLLTGNATRTPANAGARAVTLRCELVVRESVAEPRSTS</sequence>
<dbReference type="InterPro" id="IPR010982">
    <property type="entry name" value="Lambda_DNA-bd_dom_sf"/>
</dbReference>
<dbReference type="PANTHER" id="PTHR30146">
    <property type="entry name" value="LACI-RELATED TRANSCRIPTIONAL REPRESSOR"/>
    <property type="match status" value="1"/>
</dbReference>
<dbReference type="Pfam" id="PF00356">
    <property type="entry name" value="LacI"/>
    <property type="match status" value="1"/>
</dbReference>
<dbReference type="GO" id="GO:0000976">
    <property type="term" value="F:transcription cis-regulatory region binding"/>
    <property type="evidence" value="ECO:0007669"/>
    <property type="project" value="TreeGrafter"/>
</dbReference>
<evidence type="ECO:0000259" key="5">
    <source>
        <dbReference type="PROSITE" id="PS50932"/>
    </source>
</evidence>
<dbReference type="Pfam" id="PF13377">
    <property type="entry name" value="Peripla_BP_3"/>
    <property type="match status" value="1"/>
</dbReference>